<evidence type="ECO:0000313" key="11">
    <source>
        <dbReference type="Proteomes" id="UP000001554"/>
    </source>
</evidence>
<dbReference type="AlphaFoldDB" id="A0A9J7M8X2"/>
<comment type="subcellular location">
    <subcellularLocation>
        <location evidence="1">Endoplasmic reticulum membrane</location>
        <topology evidence="1">Single-pass type II membrane protein</topology>
    </subcellularLocation>
</comment>
<keyword evidence="3 9" id="KW-0812">Transmembrane</keyword>
<keyword evidence="5" id="KW-0735">Signal-anchor</keyword>
<reference evidence="11" key="1">
    <citation type="journal article" date="2020" name="Nat. Ecol. Evol.">
        <title>Deeply conserved synteny resolves early events in vertebrate evolution.</title>
        <authorList>
            <person name="Simakov O."/>
            <person name="Marletaz F."/>
            <person name="Yue J.X."/>
            <person name="O'Connell B."/>
            <person name="Jenkins J."/>
            <person name="Brandt A."/>
            <person name="Calef R."/>
            <person name="Tung C.H."/>
            <person name="Huang T.K."/>
            <person name="Schmutz J."/>
            <person name="Satoh N."/>
            <person name="Yu J.K."/>
            <person name="Putnam N.H."/>
            <person name="Green R.E."/>
            <person name="Rokhsar D.S."/>
        </authorList>
    </citation>
    <scope>NUCLEOTIDE SEQUENCE [LARGE SCALE GENOMIC DNA]</scope>
    <source>
        <strain evidence="11">S238N-H82</strain>
    </source>
</reference>
<feature type="transmembrane region" description="Helical" evidence="9">
    <location>
        <begin position="7"/>
        <end position="28"/>
    </location>
</feature>
<dbReference type="GeneID" id="118430300"/>
<dbReference type="Proteomes" id="UP000001554">
    <property type="component" value="Chromosome 14"/>
</dbReference>
<dbReference type="OMA" id="YMRIKYL"/>
<keyword evidence="8" id="KW-1015">Disulfide bond</keyword>
<dbReference type="RefSeq" id="XP_035696937.1">
    <property type="nucleotide sequence ID" value="XM_035841044.1"/>
</dbReference>
<name>A0A9J7M8X2_BRAFL</name>
<accession>A0A9J7M8X2</accession>
<dbReference type="InterPro" id="IPR029244">
    <property type="entry name" value="FAM69_N"/>
</dbReference>
<reference evidence="12" key="2">
    <citation type="submission" date="2025-08" db="UniProtKB">
        <authorList>
            <consortium name="RefSeq"/>
        </authorList>
    </citation>
    <scope>IDENTIFICATION</scope>
    <source>
        <strain evidence="12">S238N-H82</strain>
        <tissue evidence="12">Testes</tissue>
    </source>
</reference>
<dbReference type="OrthoDB" id="8860232at2759"/>
<dbReference type="SMART" id="SM01299">
    <property type="entry name" value="PIP49_N"/>
    <property type="match status" value="1"/>
</dbReference>
<dbReference type="KEGG" id="bfo:118430300"/>
<keyword evidence="11" id="KW-1185">Reference proteome</keyword>
<evidence type="ECO:0000256" key="6">
    <source>
        <dbReference type="ARBA" id="ARBA00022989"/>
    </source>
</evidence>
<organism evidence="11 12">
    <name type="scientific">Branchiostoma floridae</name>
    <name type="common">Florida lancelet</name>
    <name type="synonym">Amphioxus</name>
    <dbReference type="NCBI Taxonomy" id="7739"/>
    <lineage>
        <taxon>Eukaryota</taxon>
        <taxon>Metazoa</taxon>
        <taxon>Chordata</taxon>
        <taxon>Cephalochordata</taxon>
        <taxon>Leptocardii</taxon>
        <taxon>Amphioxiformes</taxon>
        <taxon>Branchiostomatidae</taxon>
        <taxon>Branchiostoma</taxon>
    </lineage>
</organism>
<dbReference type="GO" id="GO:0005789">
    <property type="term" value="C:endoplasmic reticulum membrane"/>
    <property type="evidence" value="ECO:0007669"/>
    <property type="project" value="UniProtKB-SubCell"/>
</dbReference>
<feature type="domain" description="FAM69 N-terminal" evidence="10">
    <location>
        <begin position="1"/>
        <end position="156"/>
    </location>
</feature>
<dbReference type="Pfam" id="PF12260">
    <property type="entry name" value="PIP49_C"/>
    <property type="match status" value="1"/>
</dbReference>
<gene>
    <name evidence="12" type="primary">LOC118430300</name>
</gene>
<keyword evidence="7 9" id="KW-0472">Membrane</keyword>
<evidence type="ECO:0000256" key="1">
    <source>
        <dbReference type="ARBA" id="ARBA00004648"/>
    </source>
</evidence>
<evidence type="ECO:0000256" key="3">
    <source>
        <dbReference type="ARBA" id="ARBA00022692"/>
    </source>
</evidence>
<keyword evidence="6 9" id="KW-1133">Transmembrane helix</keyword>
<keyword evidence="4" id="KW-0256">Endoplasmic reticulum</keyword>
<dbReference type="PANTHER" id="PTHR21093">
    <property type="entry name" value="DIVERGENT PROTEIN KINASE DOMAIN 1C-RELATED"/>
    <property type="match status" value="1"/>
</dbReference>
<evidence type="ECO:0000256" key="9">
    <source>
        <dbReference type="SAM" id="Phobius"/>
    </source>
</evidence>
<proteinExistence type="inferred from homology"/>
<evidence type="ECO:0000256" key="8">
    <source>
        <dbReference type="ARBA" id="ARBA00023157"/>
    </source>
</evidence>
<dbReference type="Pfam" id="PF14875">
    <property type="entry name" value="PIP49_N"/>
    <property type="match status" value="1"/>
</dbReference>
<comment type="similarity">
    <text evidence="2">Belongs to the DIPK family.</text>
</comment>
<protein>
    <submittedName>
        <fullName evidence="12">Divergent protein kinase domain 1A-like</fullName>
    </submittedName>
</protein>
<dbReference type="InterPro" id="IPR022049">
    <property type="entry name" value="FAM69_kinase_dom"/>
</dbReference>
<evidence type="ECO:0000256" key="5">
    <source>
        <dbReference type="ARBA" id="ARBA00022968"/>
    </source>
</evidence>
<sequence>MRKRYSRLTALLFAGFAVLVWILLFNMLDHEGGCTTQHLTYMCGLYADGKVQGPLCDAMCSEQLTVHSCLSNRPEKQVLHVSWEQRGPWDTSHDHPEVILKFVRTWYETFNQPQPLSDTNLDYSYLIERQAHHMCMEHFQSDESCHRFGQRTVLNADGDYDGEVSQSEFSNMVSLLMQQEFFMLLALNDSKSTLDMLGYCGGFYAVQKIKYTSDEIFSRQDPILDVLPPIFPDDINEMLVPMLGQLSDHSAEYLYRNFQQVRVPDWQERVDFITKCFRILYDFSSQYGTTVRCCDSHLGNYGITDSGKVKYIDMDAVMSTKAALLLLSNTQCETDEDCEIGQFDDCSSKCDTNLGRCQDVMKQNDLHNFCTQTLSPILLEAPVVLDLAVDEKLVETLTQLVLECRRLPLYTAVEDYREKGILYVWNKFDQILRDFEAVQ</sequence>
<evidence type="ECO:0000313" key="12">
    <source>
        <dbReference type="RefSeq" id="XP_035696937.1"/>
    </source>
</evidence>
<evidence type="ECO:0000256" key="4">
    <source>
        <dbReference type="ARBA" id="ARBA00022824"/>
    </source>
</evidence>
<evidence type="ECO:0000256" key="2">
    <source>
        <dbReference type="ARBA" id="ARBA00006338"/>
    </source>
</evidence>
<evidence type="ECO:0000256" key="7">
    <source>
        <dbReference type="ARBA" id="ARBA00023136"/>
    </source>
</evidence>
<dbReference type="PANTHER" id="PTHR21093:SF13">
    <property type="entry name" value="EF-HAND DOMAIN-CONTAINING PROTEIN"/>
    <property type="match status" value="1"/>
</dbReference>
<evidence type="ECO:0000259" key="10">
    <source>
        <dbReference type="SMART" id="SM01299"/>
    </source>
</evidence>